<feature type="compositionally biased region" description="Polar residues" evidence="1">
    <location>
        <begin position="598"/>
        <end position="629"/>
    </location>
</feature>
<feature type="non-terminal residue" evidence="2">
    <location>
        <position position="1"/>
    </location>
</feature>
<feature type="compositionally biased region" description="Polar residues" evidence="1">
    <location>
        <begin position="577"/>
        <end position="589"/>
    </location>
</feature>
<feature type="compositionally biased region" description="Low complexity" evidence="1">
    <location>
        <begin position="1"/>
        <end position="16"/>
    </location>
</feature>
<dbReference type="VEuPathDB" id="ToxoDB:TGARI_363710"/>
<dbReference type="Proteomes" id="UP000074247">
    <property type="component" value="Unassembled WGS sequence"/>
</dbReference>
<feature type="compositionally biased region" description="Low complexity" evidence="1">
    <location>
        <begin position="793"/>
        <end position="805"/>
    </location>
</feature>
<evidence type="ECO:0000313" key="3">
    <source>
        <dbReference type="Proteomes" id="UP000074247"/>
    </source>
</evidence>
<accession>A0A139Y104</accession>
<organism evidence="2 3">
    <name type="scientific">Toxoplasma gondii ARI</name>
    <dbReference type="NCBI Taxonomy" id="1074872"/>
    <lineage>
        <taxon>Eukaryota</taxon>
        <taxon>Sar</taxon>
        <taxon>Alveolata</taxon>
        <taxon>Apicomplexa</taxon>
        <taxon>Conoidasida</taxon>
        <taxon>Coccidia</taxon>
        <taxon>Eucoccidiorida</taxon>
        <taxon>Eimeriorina</taxon>
        <taxon>Sarcocystidae</taxon>
        <taxon>Toxoplasma</taxon>
    </lineage>
</organism>
<proteinExistence type="predicted"/>
<feature type="compositionally biased region" description="Polar residues" evidence="1">
    <location>
        <begin position="398"/>
        <end position="409"/>
    </location>
</feature>
<feature type="compositionally biased region" description="Basic and acidic residues" evidence="1">
    <location>
        <begin position="384"/>
        <end position="393"/>
    </location>
</feature>
<gene>
    <name evidence="2" type="ORF">TGARI_363710</name>
</gene>
<feature type="compositionally biased region" description="Polar residues" evidence="1">
    <location>
        <begin position="1006"/>
        <end position="1030"/>
    </location>
</feature>
<comment type="caution">
    <text evidence="2">The sequence shown here is derived from an EMBL/GenBank/DDBJ whole genome shotgun (WGS) entry which is preliminary data.</text>
</comment>
<feature type="compositionally biased region" description="Basic and acidic residues" evidence="1">
    <location>
        <begin position="984"/>
        <end position="999"/>
    </location>
</feature>
<feature type="compositionally biased region" description="Polar residues" evidence="1">
    <location>
        <begin position="31"/>
        <end position="41"/>
    </location>
</feature>
<name>A0A139Y104_TOXGO</name>
<feature type="compositionally biased region" description="Basic and acidic residues" evidence="1">
    <location>
        <begin position="885"/>
        <end position="895"/>
    </location>
</feature>
<feature type="compositionally biased region" description="Polar residues" evidence="1">
    <location>
        <begin position="1081"/>
        <end position="1095"/>
    </location>
</feature>
<feature type="region of interest" description="Disordered" evidence="1">
    <location>
        <begin position="560"/>
        <end position="1102"/>
    </location>
</feature>
<feature type="region of interest" description="Disordered" evidence="1">
    <location>
        <begin position="1149"/>
        <end position="1170"/>
    </location>
</feature>
<evidence type="ECO:0000313" key="2">
    <source>
        <dbReference type="EMBL" id="KYF44741.1"/>
    </source>
</evidence>
<feature type="compositionally biased region" description="Polar residues" evidence="1">
    <location>
        <begin position="504"/>
        <end position="514"/>
    </location>
</feature>
<feature type="compositionally biased region" description="Low complexity" evidence="1">
    <location>
        <begin position="853"/>
        <end position="874"/>
    </location>
</feature>
<feature type="compositionally biased region" description="Basic and acidic residues" evidence="1">
    <location>
        <begin position="308"/>
        <end position="320"/>
    </location>
</feature>
<feature type="compositionally biased region" description="Polar residues" evidence="1">
    <location>
        <begin position="842"/>
        <end position="852"/>
    </location>
</feature>
<feature type="compositionally biased region" description="Polar residues" evidence="1">
    <location>
        <begin position="687"/>
        <end position="720"/>
    </location>
</feature>
<feature type="compositionally biased region" description="Low complexity" evidence="1">
    <location>
        <begin position="235"/>
        <end position="250"/>
    </location>
</feature>
<feature type="compositionally biased region" description="Basic and acidic residues" evidence="1">
    <location>
        <begin position="415"/>
        <end position="424"/>
    </location>
</feature>
<dbReference type="EMBL" id="AGQS02004310">
    <property type="protein sequence ID" value="KYF44741.1"/>
    <property type="molecule type" value="Genomic_DNA"/>
</dbReference>
<feature type="region of interest" description="Disordered" evidence="1">
    <location>
        <begin position="178"/>
        <end position="285"/>
    </location>
</feature>
<dbReference type="AlphaFoldDB" id="A0A139Y104"/>
<evidence type="ECO:0000256" key="1">
    <source>
        <dbReference type="SAM" id="MobiDB-lite"/>
    </source>
</evidence>
<feature type="compositionally biased region" description="Low complexity" evidence="1">
    <location>
        <begin position="769"/>
        <end position="786"/>
    </location>
</feature>
<reference evidence="2 3" key="1">
    <citation type="journal article" date="2016" name="Nat. Commun.">
        <title>Local admixture of amplified and diversified secreted pathogenesis determinants shapes mosaic Toxoplasma gondii genomes.</title>
        <authorList>
            <person name="Lorenzi H."/>
            <person name="Khan A."/>
            <person name="Behnke M.S."/>
            <person name="Namasivayam S."/>
            <person name="Swapna L.S."/>
            <person name="Hadjithomas M."/>
            <person name="Karamycheva S."/>
            <person name="Pinney D."/>
            <person name="Brunk B.P."/>
            <person name="Ajioka J.W."/>
            <person name="Ajzenberg D."/>
            <person name="Boothroyd J.C."/>
            <person name="Boyle J.P."/>
            <person name="Darde M.L."/>
            <person name="Diaz-Miranda M.A."/>
            <person name="Dubey J.P."/>
            <person name="Fritz H.M."/>
            <person name="Gennari S.M."/>
            <person name="Gregory B.D."/>
            <person name="Kim K."/>
            <person name="Saeij J.P."/>
            <person name="Su C."/>
            <person name="White M.W."/>
            <person name="Zhu X.Q."/>
            <person name="Howe D.K."/>
            <person name="Rosenthal B.M."/>
            <person name="Grigg M.E."/>
            <person name="Parkinson J."/>
            <person name="Liu L."/>
            <person name="Kissinger J.C."/>
            <person name="Roos D.S."/>
            <person name="Sibley L.D."/>
        </authorList>
    </citation>
    <scope>NUCLEOTIDE SEQUENCE [LARGE SCALE GENOMIC DNA]</scope>
    <source>
        <strain evidence="2 3">ARI</strain>
    </source>
</reference>
<feature type="compositionally biased region" description="Polar residues" evidence="1">
    <location>
        <begin position="741"/>
        <end position="757"/>
    </location>
</feature>
<feature type="compositionally biased region" description="Polar residues" evidence="1">
    <location>
        <begin position="340"/>
        <end position="382"/>
    </location>
</feature>
<feature type="region of interest" description="Disordered" evidence="1">
    <location>
        <begin position="1"/>
        <end position="68"/>
    </location>
</feature>
<sequence length="1246" mass="137648">PPAQSPAQQEPSRQPSYQPITSTEPLEEYVSSRQASRQLSGYRQYEPNTEVDYIASRRGSRESSRHRSCHRSCANNGVCVEGHSALCRGERDLGSKLQASPQRSFACCSPGCKARRAGGFPSHHTGGVSYVVPSHHASQQAGYQSSHRFGSAFDYTAREQAQRQPSHQLRSTNGYVAADCPDLHQNSQLSRPQSRLLSSRQSSRDTKWQQSNQHTSSRQERPSRYGSQKEQGLHSRQGSQRSRQIRAQASDSVAEHVWHNSSRQLSDRTPSHLRSSSCGSPEGACVSGDLQARRLSHQRSFSADPAEPIDRGAESSRISRGDGSLTGYIPHDDRRLPESHQPSNSWLPFSQQGSRQGSDQPAQYSSTIVSNTIRQPSSQSKCTRSREHTEYDGPHNPQGLSQNRLTHSSRVLEMGSRRDEDQPPYHRSFGGGQRGESGMISGDNDRWWTSSDGSFSRGCIQNGNISDGRSRGSSYGHDRTQSKDSSSLEGLLPDIDWEDPPSKTPSLGESQKLPSSRGPAVAPSIVPTTMLLPEKQLSRLPSRQDVEKTRAISGSPAISVAYSGGVQGIPSREASRQPGSSTLSRQGSRIPTLDPSRGMSSALGSRQPIHQSAAANSSYLQHAPSSNRRQPSGQQMPSSSYQSSQYHSQMPPRGMENYQPSPNRSRLQSNLAGRERSSREPSRECSQPSKVPSRLTSQPAEIRPSGQNSGRPDTAASRQVSGRPISLQQEECRQRNRQARRQPSGQPELTPSWQASNGDEDVMSSRPLSVQPSVRSERQSSSQSPYPREKGLSSRQPSRQPSSQSNMQPVKQSTSYRPEMPNNRQECYQFGLSPKSREPSMQPHQWTAALSNRQSSCQQQVVSSKQRSYQVSRVTSQQPTSPVSRHPDYARDVSRGRSRTPSQQIVGCPEANGGSPGDCRATGDGRTRAVPQRGAQNSPTAKKNFLLPSYQGGLKPQRSFQRGDRHIPGALQRTSSDRQAYGTEQKEVSPPRSGHDNPHRHAGPTKSYSRQPSPQPTHQTSRQASRQMVEQDNGFYTYPPSQKASRQHNRGVDHTPYQAPERVSRQPSPGGTERNAYDGSRQPSWRVSRQASRQYSGRPGGVGRNFVCCEHSNGNLERQTSFIREDAVMLEAARQLSKKLQDLHGEAVMPESGDGTCRQKGDAIQDNPANPENVMKFIRSFRRSSTDPASAQAILPRAKGGNQLYDAPFAGQSRRTDTNVSLTEEEEEMVQEIVEQVIKYLKKKVS</sequence>
<feature type="compositionally biased region" description="Low complexity" evidence="1">
    <location>
        <begin position="187"/>
        <end position="201"/>
    </location>
</feature>
<feature type="compositionally biased region" description="Polar residues" evidence="1">
    <location>
        <begin position="447"/>
        <end position="473"/>
    </location>
</feature>
<feature type="compositionally biased region" description="Basic and acidic residues" evidence="1">
    <location>
        <begin position="673"/>
        <end position="683"/>
    </location>
</feature>
<dbReference type="OrthoDB" id="10431728at2759"/>
<protein>
    <submittedName>
        <fullName evidence="2">Putative PT repeat protein</fullName>
    </submittedName>
</protein>
<feature type="compositionally biased region" description="Low complexity" evidence="1">
    <location>
        <begin position="630"/>
        <end position="652"/>
    </location>
</feature>
<feature type="compositionally biased region" description="Polar residues" evidence="1">
    <location>
        <begin position="806"/>
        <end position="826"/>
    </location>
</feature>
<feature type="compositionally biased region" description="Polar residues" evidence="1">
    <location>
        <begin position="658"/>
        <end position="671"/>
    </location>
</feature>
<feature type="region of interest" description="Disordered" evidence="1">
    <location>
        <begin position="298"/>
        <end position="523"/>
    </location>
</feature>